<keyword evidence="3" id="KW-1185">Reference proteome</keyword>
<name>A0A8H5LQM1_9AGAR</name>
<dbReference type="Proteomes" id="UP000559256">
    <property type="component" value="Unassembled WGS sequence"/>
</dbReference>
<feature type="chain" id="PRO_5034721313" evidence="1">
    <location>
        <begin position="23"/>
        <end position="342"/>
    </location>
</feature>
<dbReference type="AlphaFoldDB" id="A0A8H5LQM1"/>
<dbReference type="Gene3D" id="3.40.50.1110">
    <property type="entry name" value="SGNH hydrolase"/>
    <property type="match status" value="1"/>
</dbReference>
<evidence type="ECO:0000313" key="2">
    <source>
        <dbReference type="EMBL" id="KAF5366395.1"/>
    </source>
</evidence>
<gene>
    <name evidence="2" type="ORF">D9758_009757</name>
</gene>
<evidence type="ECO:0000313" key="3">
    <source>
        <dbReference type="Proteomes" id="UP000559256"/>
    </source>
</evidence>
<sequence length="342" mass="37515">MTPSLFRAFLLWGVNIFNALQAASQVTPGDFPVVINSTFPLKLAVNPLCGQLSSQNFTEINTGIIPLSATRTIVAFGDSWTSNGANGTVPVPPIMWPPSPSAGSRVNQNRRASNGFIWVEDWANMASAKLLNYAWGGAVIDNFAWNTTSPNNKTSVPRTDFVAEANLFFLQGKFLDSLVPSQTVYTVAFGINDEGQFELAGGDWNRAYNTYVRSWISDHFGPHRMLKQSSLFQVTKLGELQAFGAKNILIHGMYKSHPNTDILQNRVFAYLKESKAVNGTEFAFVNLETLFTAIADNPAAFGYRGNPTCLVSANTIVGGCNDPDHSVFWIRKLAYRLAVALD</sequence>
<keyword evidence="1" id="KW-0732">Signal</keyword>
<accession>A0A8H5LQM1</accession>
<feature type="signal peptide" evidence="1">
    <location>
        <begin position="1"/>
        <end position="22"/>
    </location>
</feature>
<reference evidence="2 3" key="1">
    <citation type="journal article" date="2020" name="ISME J.">
        <title>Uncovering the hidden diversity of litter-decomposition mechanisms in mushroom-forming fungi.</title>
        <authorList>
            <person name="Floudas D."/>
            <person name="Bentzer J."/>
            <person name="Ahren D."/>
            <person name="Johansson T."/>
            <person name="Persson P."/>
            <person name="Tunlid A."/>
        </authorList>
    </citation>
    <scope>NUCLEOTIDE SEQUENCE [LARGE SCALE GENOMIC DNA]</scope>
    <source>
        <strain evidence="2 3">CBS 291.85</strain>
    </source>
</reference>
<evidence type="ECO:0000256" key="1">
    <source>
        <dbReference type="SAM" id="SignalP"/>
    </source>
</evidence>
<proteinExistence type="predicted"/>
<dbReference type="InterPro" id="IPR036514">
    <property type="entry name" value="SGNH_hydro_sf"/>
</dbReference>
<dbReference type="EMBL" id="JAACJM010000023">
    <property type="protein sequence ID" value="KAF5366395.1"/>
    <property type="molecule type" value="Genomic_DNA"/>
</dbReference>
<comment type="caution">
    <text evidence="2">The sequence shown here is derived from an EMBL/GenBank/DDBJ whole genome shotgun (WGS) entry which is preliminary data.</text>
</comment>
<protein>
    <submittedName>
        <fullName evidence="2">Uncharacterized protein</fullName>
    </submittedName>
</protein>
<dbReference type="SUPFAM" id="SSF52266">
    <property type="entry name" value="SGNH hydrolase"/>
    <property type="match status" value="1"/>
</dbReference>
<dbReference type="OrthoDB" id="1600564at2759"/>
<organism evidence="2 3">
    <name type="scientific">Tetrapyrgos nigripes</name>
    <dbReference type="NCBI Taxonomy" id="182062"/>
    <lineage>
        <taxon>Eukaryota</taxon>
        <taxon>Fungi</taxon>
        <taxon>Dikarya</taxon>
        <taxon>Basidiomycota</taxon>
        <taxon>Agaricomycotina</taxon>
        <taxon>Agaricomycetes</taxon>
        <taxon>Agaricomycetidae</taxon>
        <taxon>Agaricales</taxon>
        <taxon>Marasmiineae</taxon>
        <taxon>Marasmiaceae</taxon>
        <taxon>Tetrapyrgos</taxon>
    </lineage>
</organism>